<gene>
    <name evidence="2" type="ORF">OCS65_18320</name>
</gene>
<dbReference type="AlphaFoldDB" id="A0AA46SBW5"/>
<feature type="domain" description="Helix-turn-helix" evidence="1">
    <location>
        <begin position="100"/>
        <end position="142"/>
    </location>
</feature>
<proteinExistence type="predicted"/>
<protein>
    <submittedName>
        <fullName evidence="2">Helix-turn-helix domain-containing protein</fullName>
    </submittedName>
</protein>
<evidence type="ECO:0000313" key="3">
    <source>
        <dbReference type="Proteomes" id="UP001163947"/>
    </source>
</evidence>
<evidence type="ECO:0000259" key="1">
    <source>
        <dbReference type="Pfam" id="PF12728"/>
    </source>
</evidence>
<dbReference type="Pfam" id="PF12728">
    <property type="entry name" value="HTH_17"/>
    <property type="match status" value="1"/>
</dbReference>
<dbReference type="Proteomes" id="UP001163947">
    <property type="component" value="Chromosome"/>
</dbReference>
<evidence type="ECO:0000313" key="2">
    <source>
        <dbReference type="EMBL" id="UYF92436.1"/>
    </source>
</evidence>
<name>A0AA46SBW5_9NOCA</name>
<dbReference type="EMBL" id="CP106982">
    <property type="protein sequence ID" value="UYF92436.1"/>
    <property type="molecule type" value="Genomic_DNA"/>
</dbReference>
<reference evidence="2" key="1">
    <citation type="submission" date="2022-09" db="EMBL/GenBank/DDBJ databases">
        <title>The genome sequence of Rhodococcus aetherivorans N1.</title>
        <authorList>
            <person name="Jiang W."/>
        </authorList>
    </citation>
    <scope>NUCLEOTIDE SEQUENCE</scope>
    <source>
        <strain evidence="2">N1</strain>
    </source>
</reference>
<dbReference type="RefSeq" id="WP_263507402.1">
    <property type="nucleotide sequence ID" value="NZ_CP106982.1"/>
</dbReference>
<sequence>MMAHGRTSTPGLAAAAKGDEAKTSVVLVVPASVAGHLDAALFRHRKWMRGVGMPIPAELHDLAEALALLANQRQSAPKFRHDRPIDDGRGMDPIAVPYTEAARLLSVSERSISRLVADGTLAPVAIGGAKRIPIDQLHRLVTGGDE</sequence>
<dbReference type="InterPro" id="IPR041657">
    <property type="entry name" value="HTH_17"/>
</dbReference>
<dbReference type="GeneID" id="83622416"/>
<accession>A0AA46SBW5</accession>
<organism evidence="2 3">
    <name type="scientific">Rhodococcus aetherivorans</name>
    <dbReference type="NCBI Taxonomy" id="191292"/>
    <lineage>
        <taxon>Bacteria</taxon>
        <taxon>Bacillati</taxon>
        <taxon>Actinomycetota</taxon>
        <taxon>Actinomycetes</taxon>
        <taxon>Mycobacteriales</taxon>
        <taxon>Nocardiaceae</taxon>
        <taxon>Rhodococcus</taxon>
    </lineage>
</organism>